<reference evidence="2" key="1">
    <citation type="submission" date="2021-03" db="EMBL/GenBank/DDBJ databases">
        <title>Draft genome sequence of rust myrtle Austropuccinia psidii MF-1, a brazilian biotype.</title>
        <authorList>
            <person name="Quecine M.C."/>
            <person name="Pachon D.M.R."/>
            <person name="Bonatelli M.L."/>
            <person name="Correr F.H."/>
            <person name="Franceschini L.M."/>
            <person name="Leite T.F."/>
            <person name="Margarido G.R.A."/>
            <person name="Almeida C.A."/>
            <person name="Ferrarezi J.A."/>
            <person name="Labate C.A."/>
        </authorList>
    </citation>
    <scope>NUCLEOTIDE SEQUENCE</scope>
    <source>
        <strain evidence="2">MF-1</strain>
    </source>
</reference>
<dbReference type="CDD" id="cd09272">
    <property type="entry name" value="RNase_HI_RT_Ty1"/>
    <property type="match status" value="1"/>
</dbReference>
<dbReference type="Proteomes" id="UP000765509">
    <property type="component" value="Unassembled WGS sequence"/>
</dbReference>
<evidence type="ECO:0000313" key="2">
    <source>
        <dbReference type="EMBL" id="MBW0518750.1"/>
    </source>
</evidence>
<dbReference type="OrthoDB" id="3344688at2759"/>
<dbReference type="AlphaFoldDB" id="A0A9Q3EGK0"/>
<organism evidence="2 3">
    <name type="scientific">Austropuccinia psidii MF-1</name>
    <dbReference type="NCBI Taxonomy" id="1389203"/>
    <lineage>
        <taxon>Eukaryota</taxon>
        <taxon>Fungi</taxon>
        <taxon>Dikarya</taxon>
        <taxon>Basidiomycota</taxon>
        <taxon>Pucciniomycotina</taxon>
        <taxon>Pucciniomycetes</taxon>
        <taxon>Pucciniales</taxon>
        <taxon>Sphaerophragmiaceae</taxon>
        <taxon>Austropuccinia</taxon>
    </lineage>
</organism>
<accession>A0A9Q3EGK0</accession>
<name>A0A9Q3EGK0_9BASI</name>
<gene>
    <name evidence="2" type="ORF">O181_058465</name>
</gene>
<evidence type="ECO:0000313" key="3">
    <source>
        <dbReference type="Proteomes" id="UP000765509"/>
    </source>
</evidence>
<feature type="domain" description="Reverse transcriptase Ty1/copia-type" evidence="1">
    <location>
        <begin position="124"/>
        <end position="244"/>
    </location>
</feature>
<comment type="caution">
    <text evidence="2">The sequence shown here is derived from an EMBL/GenBank/DDBJ whole genome shotgun (WGS) entry which is preliminary data.</text>
</comment>
<dbReference type="PANTHER" id="PTHR11439">
    <property type="entry name" value="GAG-POL-RELATED RETROTRANSPOSON"/>
    <property type="match status" value="1"/>
</dbReference>
<protein>
    <recommendedName>
        <fullName evidence="1">Reverse transcriptase Ty1/copia-type domain-containing protein</fullName>
    </recommendedName>
</protein>
<dbReference type="PANTHER" id="PTHR11439:SF483">
    <property type="entry name" value="PEPTIDE SYNTHASE GLIP-LIKE, PUTATIVE (AFU_ORTHOLOGUE AFUA_3G12920)-RELATED"/>
    <property type="match status" value="1"/>
</dbReference>
<proteinExistence type="predicted"/>
<dbReference type="EMBL" id="AVOT02026850">
    <property type="protein sequence ID" value="MBW0518750.1"/>
    <property type="molecule type" value="Genomic_DNA"/>
</dbReference>
<evidence type="ECO:0000259" key="1">
    <source>
        <dbReference type="Pfam" id="PF07727"/>
    </source>
</evidence>
<dbReference type="Pfam" id="PF07727">
    <property type="entry name" value="RVT_2"/>
    <property type="match status" value="1"/>
</dbReference>
<dbReference type="InterPro" id="IPR013103">
    <property type="entry name" value="RVT_2"/>
</dbReference>
<keyword evidence="3" id="KW-1185">Reference proteome</keyword>
<sequence length="454" mass="49771">MQTTEAAYDGGVVVVGLACQQANSMGERDFPSIPTGEILGRTSGEGGIASHPECDGPQRGAWQMRTRPSPPYLWLKTLPSQTTLVRLLQSMPELLAGLLFQHQWCLPIQPSGGDGANRTAHHLKGKVLRLKKDLYGMNQGGRCWWLFLSGILERMGFAATEVDQSLCIFRNDQEVIAIWIHTDDGGVTSNSLGAISRFKTALCGELDIKWSDQLTHIVGLNCAFGEGEVTITQGHLTNGILEAYPQCSTAGTACGVCYTQSGCIGPNAIPICAKHWLLLDHVVGYLLKTHSHEIRLRPISLALSLWSDAGWGGDLERSQSGFILKLGDAPIHWSSKRQKVVALSTCSAEYVVLSDSTQHLVQAINQLAQLAEKFNNKIFCDNQAAVQVSINNHSRKRMRYLDRAFFFVNDMICKHNIKGSWVKTADMQADTLTKRLSGPALRQVLPFLGITGDS</sequence>